<gene>
    <name evidence="9" type="ORF">RBR11_14040</name>
</gene>
<dbReference type="Gene3D" id="1.10.3720.10">
    <property type="entry name" value="MetI-like"/>
    <property type="match status" value="1"/>
</dbReference>
<keyword evidence="6 7" id="KW-0472">Membrane</keyword>
<feature type="transmembrane region" description="Helical" evidence="7">
    <location>
        <begin position="121"/>
        <end position="145"/>
    </location>
</feature>
<dbReference type="PANTHER" id="PTHR43386">
    <property type="entry name" value="OLIGOPEPTIDE TRANSPORT SYSTEM PERMEASE PROTEIN APPC"/>
    <property type="match status" value="1"/>
</dbReference>
<keyword evidence="5 7" id="KW-1133">Transmembrane helix</keyword>
<dbReference type="EMBL" id="JAVFCB010000008">
    <property type="protein sequence ID" value="MDQ4215039.1"/>
    <property type="molecule type" value="Genomic_DNA"/>
</dbReference>
<evidence type="ECO:0000256" key="5">
    <source>
        <dbReference type="ARBA" id="ARBA00022989"/>
    </source>
</evidence>
<feature type="transmembrane region" description="Helical" evidence="7">
    <location>
        <begin position="59"/>
        <end position="78"/>
    </location>
</feature>
<keyword evidence="4 7" id="KW-0812">Transmembrane</keyword>
<evidence type="ECO:0000256" key="1">
    <source>
        <dbReference type="ARBA" id="ARBA00004651"/>
    </source>
</evidence>
<name>A0ABU0XIR7_9MICO</name>
<evidence type="ECO:0000256" key="2">
    <source>
        <dbReference type="ARBA" id="ARBA00022448"/>
    </source>
</evidence>
<evidence type="ECO:0000256" key="7">
    <source>
        <dbReference type="RuleBase" id="RU363032"/>
    </source>
</evidence>
<feature type="transmembrane region" description="Helical" evidence="7">
    <location>
        <begin position="283"/>
        <end position="309"/>
    </location>
</feature>
<organism evidence="9 10">
    <name type="scientific">Microbacterium capsulatum</name>
    <dbReference type="NCBI Taxonomy" id="3041921"/>
    <lineage>
        <taxon>Bacteria</taxon>
        <taxon>Bacillati</taxon>
        <taxon>Actinomycetota</taxon>
        <taxon>Actinomycetes</taxon>
        <taxon>Micrococcales</taxon>
        <taxon>Microbacteriaceae</taxon>
        <taxon>Microbacterium</taxon>
    </lineage>
</organism>
<dbReference type="InterPro" id="IPR050366">
    <property type="entry name" value="BP-dependent_transpt_permease"/>
</dbReference>
<reference evidence="9 10" key="1">
    <citation type="submission" date="2023-08" db="EMBL/GenBank/DDBJ databases">
        <title>Microbacterium sp. nov., isolated from a waste landfill.</title>
        <authorList>
            <person name="Wen W."/>
        </authorList>
    </citation>
    <scope>NUCLEOTIDE SEQUENCE [LARGE SCALE GENOMIC DNA]</scope>
    <source>
        <strain evidence="9 10">ASV81</strain>
    </source>
</reference>
<evidence type="ECO:0000313" key="9">
    <source>
        <dbReference type="EMBL" id="MDQ4215039.1"/>
    </source>
</evidence>
<accession>A0ABU0XIR7</accession>
<dbReference type="PROSITE" id="PS50928">
    <property type="entry name" value="ABC_TM1"/>
    <property type="match status" value="1"/>
</dbReference>
<dbReference type="Pfam" id="PF00528">
    <property type="entry name" value="BPD_transp_1"/>
    <property type="match status" value="1"/>
</dbReference>
<evidence type="ECO:0000256" key="3">
    <source>
        <dbReference type="ARBA" id="ARBA00022475"/>
    </source>
</evidence>
<evidence type="ECO:0000259" key="8">
    <source>
        <dbReference type="PROSITE" id="PS50928"/>
    </source>
</evidence>
<proteinExistence type="inferred from homology"/>
<feature type="domain" description="ABC transmembrane type-1" evidence="8">
    <location>
        <begin position="117"/>
        <end position="306"/>
    </location>
</feature>
<comment type="caution">
    <text evidence="9">The sequence shown here is derived from an EMBL/GenBank/DDBJ whole genome shotgun (WGS) entry which is preliminary data.</text>
</comment>
<dbReference type="RefSeq" id="WP_308489990.1">
    <property type="nucleotide sequence ID" value="NZ_JAVFCB010000008.1"/>
</dbReference>
<comment type="subcellular location">
    <subcellularLocation>
        <location evidence="1 7">Cell membrane</location>
        <topology evidence="1 7">Multi-pass membrane protein</topology>
    </subcellularLocation>
</comment>
<dbReference type="Proteomes" id="UP001230289">
    <property type="component" value="Unassembled WGS sequence"/>
</dbReference>
<keyword evidence="2 7" id="KW-0813">Transport</keyword>
<evidence type="ECO:0000256" key="6">
    <source>
        <dbReference type="ARBA" id="ARBA00023136"/>
    </source>
</evidence>
<dbReference type="InterPro" id="IPR000515">
    <property type="entry name" value="MetI-like"/>
</dbReference>
<sequence length="321" mass="33364">MIPQFEPQPGAATVSVETVEGTGAARRLSQAASPAALGRGIGAIARKLLGRRSPMVDRIAFVLAGLLLILSIVGPLLAPKDPYAIKPTDALLGPGPGHWLGTDDTGRDILSRLLAGAPMTLLAAVFVVLAATVVGVLVASISTLVPRSVDEVIMRIVDMFMSIPSLVLALGLAAALGPSLTSIVVAMVAAAWPSTARIMRAILRETMTNAYVESAQITGMTRARLMLRHALPNSLDAIYVHVSMEMSGTIVMMSGLAFLGVGAPPPSADWGSLIAQGQAYITTAWWVAFFPGLAITIAAITFGLVGDAVRAIADPASRRRA</sequence>
<dbReference type="InterPro" id="IPR035906">
    <property type="entry name" value="MetI-like_sf"/>
</dbReference>
<comment type="similarity">
    <text evidence="7">Belongs to the binding-protein-dependent transport system permease family.</text>
</comment>
<dbReference type="SUPFAM" id="SSF161098">
    <property type="entry name" value="MetI-like"/>
    <property type="match status" value="1"/>
</dbReference>
<protein>
    <submittedName>
        <fullName evidence="9">ABC transporter permease</fullName>
    </submittedName>
</protein>
<dbReference type="CDD" id="cd06261">
    <property type="entry name" value="TM_PBP2"/>
    <property type="match status" value="1"/>
</dbReference>
<evidence type="ECO:0000313" key="10">
    <source>
        <dbReference type="Proteomes" id="UP001230289"/>
    </source>
</evidence>
<evidence type="ECO:0000256" key="4">
    <source>
        <dbReference type="ARBA" id="ARBA00022692"/>
    </source>
</evidence>
<dbReference type="PANTHER" id="PTHR43386:SF1">
    <property type="entry name" value="D,D-DIPEPTIDE TRANSPORT SYSTEM PERMEASE PROTEIN DDPC-RELATED"/>
    <property type="match status" value="1"/>
</dbReference>
<keyword evidence="10" id="KW-1185">Reference proteome</keyword>
<keyword evidence="3" id="KW-1003">Cell membrane</keyword>